<dbReference type="GO" id="GO:0008270">
    <property type="term" value="F:zinc ion binding"/>
    <property type="evidence" value="ECO:0007669"/>
    <property type="project" value="UniProtKB-KW"/>
</dbReference>
<dbReference type="InterPro" id="IPR000571">
    <property type="entry name" value="Znf_CCCH"/>
</dbReference>
<dbReference type="VEuPathDB" id="FungiDB:H310_12981"/>
<dbReference type="SMART" id="SM00356">
    <property type="entry name" value="ZnF_C3H1"/>
    <property type="match status" value="1"/>
</dbReference>
<reference evidence="6 7" key="1">
    <citation type="submission" date="2018-08" db="EMBL/GenBank/DDBJ databases">
        <title>Aphanomyces genome sequencing and annotation.</title>
        <authorList>
            <person name="Minardi D."/>
            <person name="Oidtmann B."/>
            <person name="Van Der Giezen M."/>
            <person name="Studholme D.J."/>
        </authorList>
    </citation>
    <scope>NUCLEOTIDE SEQUENCE [LARGE SCALE GENOMIC DNA]</scope>
    <source>
        <strain evidence="6 7">NJM0002</strain>
    </source>
</reference>
<dbReference type="Proteomes" id="UP000285060">
    <property type="component" value="Unassembled WGS sequence"/>
</dbReference>
<gene>
    <name evidence="6" type="ORF">DYB32_002935</name>
</gene>
<evidence type="ECO:0000313" key="6">
    <source>
        <dbReference type="EMBL" id="RHY32036.1"/>
    </source>
</evidence>
<comment type="caution">
    <text evidence="6">The sequence shown here is derived from an EMBL/GenBank/DDBJ whole genome shotgun (WGS) entry which is preliminary data.</text>
</comment>
<keyword evidence="3 4" id="KW-0862">Zinc</keyword>
<evidence type="ECO:0000256" key="2">
    <source>
        <dbReference type="ARBA" id="ARBA00022771"/>
    </source>
</evidence>
<keyword evidence="1 4" id="KW-0479">Metal-binding</keyword>
<feature type="zinc finger region" description="C3H1-type" evidence="4">
    <location>
        <begin position="216"/>
        <end position="243"/>
    </location>
</feature>
<sequence>MPTAVEVWTAAQLTHLGVDSVFAPYVLGMLCMEDGPTLTEDDEVEDAKRQEVLDLLMGWLDDSHQTQVENFVDELILYVKNPSQLELLHDAASVADNADATADEEELAQLDATASTFVPVPRDEPPAIADHPGAYDVDVDNEDAFYWSVAYELVEQLLLEFPAMDPERLLDLLKEVDLNVHRAQVRAYGVANGASFGHGAHLYVGITFKATAFLHDTHLIPCRYWIRGGCLQGDECAFAHSFAVAMSQYSSCASEAANDVEESDEPLEWNFPALQGGTSHATNATDAKLSLDFKRAVAMAPAPPSYASNSWFGATTSSGVHERQGLLQPDHVGAFV</sequence>
<evidence type="ECO:0000256" key="4">
    <source>
        <dbReference type="PROSITE-ProRule" id="PRU00723"/>
    </source>
</evidence>
<name>A0A3R6WPT3_9STRA</name>
<dbReference type="AlphaFoldDB" id="A0A3R6WPT3"/>
<keyword evidence="2 4" id="KW-0863">Zinc-finger</keyword>
<dbReference type="EMBL" id="QUSY01000166">
    <property type="protein sequence ID" value="RHY32036.1"/>
    <property type="molecule type" value="Genomic_DNA"/>
</dbReference>
<evidence type="ECO:0000256" key="3">
    <source>
        <dbReference type="ARBA" id="ARBA00022833"/>
    </source>
</evidence>
<evidence type="ECO:0000256" key="1">
    <source>
        <dbReference type="ARBA" id="ARBA00022723"/>
    </source>
</evidence>
<keyword evidence="7" id="KW-1185">Reference proteome</keyword>
<dbReference type="SUPFAM" id="SSF90229">
    <property type="entry name" value="CCCH zinc finger"/>
    <property type="match status" value="1"/>
</dbReference>
<feature type="domain" description="C3H1-type" evidence="5">
    <location>
        <begin position="216"/>
        <end position="243"/>
    </location>
</feature>
<organism evidence="6 7">
    <name type="scientific">Aphanomyces invadans</name>
    <dbReference type="NCBI Taxonomy" id="157072"/>
    <lineage>
        <taxon>Eukaryota</taxon>
        <taxon>Sar</taxon>
        <taxon>Stramenopiles</taxon>
        <taxon>Oomycota</taxon>
        <taxon>Saprolegniomycetes</taxon>
        <taxon>Saprolegniales</taxon>
        <taxon>Verrucalvaceae</taxon>
        <taxon>Aphanomyces</taxon>
    </lineage>
</organism>
<evidence type="ECO:0000259" key="5">
    <source>
        <dbReference type="PROSITE" id="PS50103"/>
    </source>
</evidence>
<evidence type="ECO:0000313" key="7">
    <source>
        <dbReference type="Proteomes" id="UP000285060"/>
    </source>
</evidence>
<dbReference type="PROSITE" id="PS50103">
    <property type="entry name" value="ZF_C3H1"/>
    <property type="match status" value="1"/>
</dbReference>
<protein>
    <recommendedName>
        <fullName evidence="5">C3H1-type domain-containing protein</fullName>
    </recommendedName>
</protein>
<dbReference type="Gene3D" id="4.10.1000.10">
    <property type="entry name" value="Zinc finger, CCCH-type"/>
    <property type="match status" value="1"/>
</dbReference>
<dbReference type="InterPro" id="IPR036855">
    <property type="entry name" value="Znf_CCCH_sf"/>
</dbReference>
<proteinExistence type="predicted"/>
<accession>A0A3R6WPT3</accession>